<gene>
    <name evidence="2" type="primary">Piso0_003714</name>
    <name evidence="2" type="ORF">GNLVRS01_PISO0K00956g</name>
    <name evidence="3" type="ORF">GNLVRS01_PISO0L00957g</name>
</gene>
<dbReference type="InterPro" id="IPR019433">
    <property type="entry name" value="GPI_ManTrfase_II_coact_Pga1"/>
</dbReference>
<keyword evidence="1" id="KW-0732">Signal</keyword>
<organism evidence="2 4">
    <name type="scientific">Pichia sorbitophila (strain ATCC MYA-4447 / BCRC 22081 / CBS 7064 / NBRC 10061 / NRRL Y-12695)</name>
    <name type="common">Hybrid yeast</name>
    <dbReference type="NCBI Taxonomy" id="559304"/>
    <lineage>
        <taxon>Eukaryota</taxon>
        <taxon>Fungi</taxon>
        <taxon>Dikarya</taxon>
        <taxon>Ascomycota</taxon>
        <taxon>Saccharomycotina</taxon>
        <taxon>Pichiomycetes</taxon>
        <taxon>Debaryomycetaceae</taxon>
        <taxon>Millerozyma</taxon>
    </lineage>
</organism>
<dbReference type="InParanoid" id="G8YAT8"/>
<dbReference type="Pfam" id="PF10333">
    <property type="entry name" value="Pga1"/>
    <property type="match status" value="1"/>
</dbReference>
<dbReference type="OrthoDB" id="4083463at2759"/>
<feature type="chain" id="PRO_5007664922" evidence="1">
    <location>
        <begin position="20"/>
        <end position="219"/>
    </location>
</feature>
<dbReference type="AlphaFoldDB" id="G8YAT8"/>
<accession>G8YAT8</accession>
<dbReference type="EMBL" id="FO082048">
    <property type="protein sequence ID" value="CCE84173.1"/>
    <property type="molecule type" value="Genomic_DNA"/>
</dbReference>
<dbReference type="STRING" id="559304.G8YAT8"/>
<reference evidence="2" key="1">
    <citation type="submission" date="2011-10" db="EMBL/GenBank/DDBJ databases">
        <authorList>
            <person name="Genoscope - CEA"/>
        </authorList>
    </citation>
    <scope>NUCLEOTIDE SEQUENCE</scope>
</reference>
<proteinExistence type="predicted"/>
<reference evidence="4" key="2">
    <citation type="journal article" date="2012" name="G3 (Bethesda)">
        <title>Pichia sorbitophila, an interspecies yeast hybrid reveals early steps of genome resolution following polyploidization.</title>
        <authorList>
            <person name="Leh Louis V."/>
            <person name="Despons L."/>
            <person name="Friedrich A."/>
            <person name="Martin T."/>
            <person name="Durrens P."/>
            <person name="Casaregola S."/>
            <person name="Neuveglise C."/>
            <person name="Fairhead C."/>
            <person name="Marck C."/>
            <person name="Cruz J.A."/>
            <person name="Straub M.L."/>
            <person name="Kugler V."/>
            <person name="Sacerdot C."/>
            <person name="Uzunov Z."/>
            <person name="Thierry A."/>
            <person name="Weiss S."/>
            <person name="Bleykasten C."/>
            <person name="De Montigny J."/>
            <person name="Jacques N."/>
            <person name="Jung P."/>
            <person name="Lemaire M."/>
            <person name="Mallet S."/>
            <person name="Morel G."/>
            <person name="Richard G.F."/>
            <person name="Sarkar A."/>
            <person name="Savel G."/>
            <person name="Schacherer J."/>
            <person name="Seret M.L."/>
            <person name="Talla E."/>
            <person name="Samson G."/>
            <person name="Jubin C."/>
            <person name="Poulain J."/>
            <person name="Vacherie B."/>
            <person name="Barbe V."/>
            <person name="Pelletier E."/>
            <person name="Sherman D.J."/>
            <person name="Westhof E."/>
            <person name="Weissenbach J."/>
            <person name="Baret P.V."/>
            <person name="Wincker P."/>
            <person name="Gaillardin C."/>
            <person name="Dujon B."/>
            <person name="Souciet J.L."/>
        </authorList>
    </citation>
    <scope>NUCLEOTIDE SEQUENCE [LARGE SCALE GENOMIC DNA]</scope>
    <source>
        <strain evidence="4">ATCC MYA-4447 / BCRC 22081 / CBS 7064 / NBRC 10061 / NRRL Y-12695</strain>
    </source>
</reference>
<evidence type="ECO:0000313" key="2">
    <source>
        <dbReference type="EMBL" id="CCE83142.1"/>
    </source>
</evidence>
<dbReference type="EMBL" id="FO082049">
    <property type="protein sequence ID" value="CCE83142.1"/>
    <property type="molecule type" value="Genomic_DNA"/>
</dbReference>
<dbReference type="Proteomes" id="UP000005222">
    <property type="component" value="Chromosome K"/>
</dbReference>
<feature type="signal peptide" evidence="1">
    <location>
        <begin position="1"/>
        <end position="19"/>
    </location>
</feature>
<keyword evidence="4" id="KW-1185">Reference proteome</keyword>
<protein>
    <submittedName>
        <fullName evidence="2">Piso0_003714 protein</fullName>
    </submittedName>
</protein>
<dbReference type="Proteomes" id="UP000005222">
    <property type="component" value="Chromosome L"/>
</dbReference>
<dbReference type="HOGENOM" id="CLU_1272114_0_0_1"/>
<name>G8YAT8_PICSO</name>
<dbReference type="eggNOG" id="ENOG502RPZU">
    <property type="taxonomic scope" value="Eukaryota"/>
</dbReference>
<sequence>MRVSLHFLSLTCFIACVLGNTETHLLRVPKYFSINPHPAHLDENSIDIISVNSTHQLLLDYPIDTAQNQHHGKHQVALYQHGDSVTEKKLYVKVNNYGDEVFQAKDLLYVKLCWPATLPYEFTISHEFQKLSEIYNQQKQDSFDLYFVISYKPNFVTYDDKFRSEVKDLKFHLYISKLPSSWLPIPIELYDYVTYLAALLTISYKHILPYIYEALFGGF</sequence>
<evidence type="ECO:0000313" key="3">
    <source>
        <dbReference type="EMBL" id="CCE84173.1"/>
    </source>
</evidence>
<evidence type="ECO:0000313" key="4">
    <source>
        <dbReference type="Proteomes" id="UP000005222"/>
    </source>
</evidence>
<evidence type="ECO:0000256" key="1">
    <source>
        <dbReference type="SAM" id="SignalP"/>
    </source>
</evidence>